<evidence type="ECO:0000313" key="3">
    <source>
        <dbReference type="Proteomes" id="UP000005801"/>
    </source>
</evidence>
<dbReference type="STRING" id="391625.PPSIR1_36152"/>
<dbReference type="Gene3D" id="2.130.10.10">
    <property type="entry name" value="YVTN repeat-like/Quinoprotein amine dehydrogenase"/>
    <property type="match status" value="1"/>
</dbReference>
<dbReference type="InterPro" id="IPR051344">
    <property type="entry name" value="Vgb"/>
</dbReference>
<evidence type="ECO:0000256" key="1">
    <source>
        <dbReference type="SAM" id="MobiDB-lite"/>
    </source>
</evidence>
<sequence length="448" mass="46575">MTLSTLALCAAGCGDSGGRTEETFGDDGMDEGIGDEASSTGTEAGESTGDTGSTGSSTGGDGNESSGIKLDLAPIPDAPDCGEGGGGGNFENDFSYIWIANSTQGTVSKIDTVSTVEEGRYFVTDNAGQQPSRTSVNQFGDVAAGHRFYPRVTKVAAVPERCVDKNMDGMITTSSGPGDILPYGTDECVLWTVDVGTEGNGTRAVAWEGGVVDPVTCTNTVPNPRLWVAYGSNPLKVVRLEGETGAVLDTVNVPSGGFVYGGAVNADGDFWVSDRAGRTLSMVDSVTLAVSTYNVPGSQAYGVAVDENGHPWIATYEAGASDHIYRFDPDTAMWTDVGGVTGRYRGMVIDRDGRAWVAGNSPCRLALADALNDMLIDDAIELPGCSNPVGTSVDRDGYIWVVDQAVGTAWKLDPDFKIIVGTVTGLVAPYTYSDMTGQGLNLVVNPPG</sequence>
<feature type="region of interest" description="Disordered" evidence="1">
    <location>
        <begin position="15"/>
        <end position="86"/>
    </location>
</feature>
<dbReference type="EMBL" id="ABCS01000013">
    <property type="protein sequence ID" value="EDM80199.1"/>
    <property type="molecule type" value="Genomic_DNA"/>
</dbReference>
<dbReference type="InterPro" id="IPR015943">
    <property type="entry name" value="WD40/YVTN_repeat-like_dom_sf"/>
</dbReference>
<dbReference type="AlphaFoldDB" id="A6G209"/>
<proteinExistence type="predicted"/>
<evidence type="ECO:0008006" key="4">
    <source>
        <dbReference type="Google" id="ProtNLM"/>
    </source>
</evidence>
<feature type="compositionally biased region" description="Low complexity" evidence="1">
    <location>
        <begin position="35"/>
        <end position="56"/>
    </location>
</feature>
<feature type="compositionally biased region" description="Acidic residues" evidence="1">
    <location>
        <begin position="23"/>
        <end position="34"/>
    </location>
</feature>
<name>A6G209_9BACT</name>
<accession>A6G209</accession>
<dbReference type="Proteomes" id="UP000005801">
    <property type="component" value="Unassembled WGS sequence"/>
</dbReference>
<protein>
    <recommendedName>
        <fullName evidence="4">Virginiamycin B lyase</fullName>
    </recommendedName>
</protein>
<dbReference type="PANTHER" id="PTHR40274">
    <property type="entry name" value="VIRGINIAMYCIN B LYASE"/>
    <property type="match status" value="1"/>
</dbReference>
<organism evidence="2 3">
    <name type="scientific">Plesiocystis pacifica SIR-1</name>
    <dbReference type="NCBI Taxonomy" id="391625"/>
    <lineage>
        <taxon>Bacteria</taxon>
        <taxon>Pseudomonadati</taxon>
        <taxon>Myxococcota</taxon>
        <taxon>Polyangia</taxon>
        <taxon>Nannocystales</taxon>
        <taxon>Nannocystaceae</taxon>
        <taxon>Plesiocystis</taxon>
    </lineage>
</organism>
<dbReference type="SUPFAM" id="SSF101898">
    <property type="entry name" value="NHL repeat"/>
    <property type="match status" value="1"/>
</dbReference>
<dbReference type="eggNOG" id="COG4257">
    <property type="taxonomic scope" value="Bacteria"/>
</dbReference>
<gene>
    <name evidence="2" type="ORF">PPSIR1_36152</name>
</gene>
<keyword evidence="3" id="KW-1185">Reference proteome</keyword>
<evidence type="ECO:0000313" key="2">
    <source>
        <dbReference type="EMBL" id="EDM80199.1"/>
    </source>
</evidence>
<dbReference type="RefSeq" id="WP_006970758.1">
    <property type="nucleotide sequence ID" value="NZ_ABCS01000013.1"/>
</dbReference>
<dbReference type="PANTHER" id="PTHR40274:SF3">
    <property type="entry name" value="VIRGINIAMYCIN B LYASE"/>
    <property type="match status" value="1"/>
</dbReference>
<comment type="caution">
    <text evidence="2">The sequence shown here is derived from an EMBL/GenBank/DDBJ whole genome shotgun (WGS) entry which is preliminary data.</text>
</comment>
<reference evidence="2 3" key="1">
    <citation type="submission" date="2007-06" db="EMBL/GenBank/DDBJ databases">
        <authorList>
            <person name="Shimkets L."/>
            <person name="Ferriera S."/>
            <person name="Johnson J."/>
            <person name="Kravitz S."/>
            <person name="Beeson K."/>
            <person name="Sutton G."/>
            <person name="Rogers Y.-H."/>
            <person name="Friedman R."/>
            <person name="Frazier M."/>
            <person name="Venter J.C."/>
        </authorList>
    </citation>
    <scope>NUCLEOTIDE SEQUENCE [LARGE SCALE GENOMIC DNA]</scope>
    <source>
        <strain evidence="2 3">SIR-1</strain>
    </source>
</reference>